<evidence type="ECO:0000313" key="5">
    <source>
        <dbReference type="EMBL" id="AZI57755.1"/>
    </source>
</evidence>
<dbReference type="GO" id="GO:0005829">
    <property type="term" value="C:cytosol"/>
    <property type="evidence" value="ECO:0007669"/>
    <property type="project" value="TreeGrafter"/>
</dbReference>
<keyword evidence="2" id="KW-0057">Aromatic amino acid biosynthesis</keyword>
<dbReference type="InterPro" id="IPR046346">
    <property type="entry name" value="Aminoacid_DH-like_N_sf"/>
</dbReference>
<reference evidence="5 6" key="2">
    <citation type="submission" date="2018-12" db="EMBL/GenBank/DDBJ databases">
        <title>Nakamurella antarcticus sp. nov., isolated from Antarctica South Shetland Islands soil.</title>
        <authorList>
            <person name="Peng F."/>
        </authorList>
    </citation>
    <scope>NUCLEOTIDE SEQUENCE [LARGE SCALE GENOMIC DNA]</scope>
    <source>
        <strain evidence="5 6">S14-144</strain>
    </source>
</reference>
<reference evidence="5 6" key="1">
    <citation type="submission" date="2018-11" db="EMBL/GenBank/DDBJ databases">
        <authorList>
            <person name="Da X."/>
        </authorList>
    </citation>
    <scope>NUCLEOTIDE SEQUENCE [LARGE SCALE GENOMIC DNA]</scope>
    <source>
        <strain evidence="5 6">S14-144</strain>
    </source>
</reference>
<dbReference type="EC" id="1.1.1.25" evidence="5"/>
<dbReference type="Pfam" id="PF08501">
    <property type="entry name" value="Shikimate_dh_N"/>
    <property type="match status" value="1"/>
</dbReference>
<proteinExistence type="predicted"/>
<feature type="domain" description="SDH C-terminal" evidence="4">
    <location>
        <begin position="254"/>
        <end position="284"/>
    </location>
</feature>
<feature type="domain" description="Shikimate dehydrogenase substrate binding N-terminal" evidence="3">
    <location>
        <begin position="28"/>
        <end position="109"/>
    </location>
</feature>
<dbReference type="NCBIfam" id="NF001311">
    <property type="entry name" value="PRK00258.1-3"/>
    <property type="match status" value="1"/>
</dbReference>
<dbReference type="GO" id="GO:0019632">
    <property type="term" value="P:shikimate metabolic process"/>
    <property type="evidence" value="ECO:0007669"/>
    <property type="project" value="TreeGrafter"/>
</dbReference>
<comment type="pathway">
    <text evidence="1">Metabolic intermediate biosynthesis; chorismate biosynthesis; chorismate from D-erythrose 4-phosphate and phosphoenolpyruvate: step 4/7.</text>
</comment>
<dbReference type="PANTHER" id="PTHR21089:SF1">
    <property type="entry name" value="BIFUNCTIONAL 3-DEHYDROQUINATE DEHYDRATASE_SHIKIMATE DEHYDROGENASE, CHLOROPLASTIC"/>
    <property type="match status" value="1"/>
</dbReference>
<dbReference type="GO" id="GO:0004764">
    <property type="term" value="F:shikimate 3-dehydrogenase (NADP+) activity"/>
    <property type="evidence" value="ECO:0007669"/>
    <property type="project" value="UniProtKB-EC"/>
</dbReference>
<dbReference type="NCBIfam" id="TIGR01809">
    <property type="entry name" value="Shik-DH-AROM"/>
    <property type="match status" value="1"/>
</dbReference>
<protein>
    <submittedName>
        <fullName evidence="5">Shikimate dehydrogenase</fullName>
        <ecNumber evidence="5">1.1.1.25</ecNumber>
    </submittedName>
</protein>
<dbReference type="CDD" id="cd01065">
    <property type="entry name" value="NAD_bind_Shikimate_DH"/>
    <property type="match status" value="1"/>
</dbReference>
<dbReference type="SUPFAM" id="SSF53223">
    <property type="entry name" value="Aminoacid dehydrogenase-like, N-terminal domain"/>
    <property type="match status" value="1"/>
</dbReference>
<dbReference type="KEGG" id="nak:EH165_05930"/>
<dbReference type="AlphaFoldDB" id="A0A3G8ZLQ1"/>
<accession>A0A3G8ZLQ1</accession>
<dbReference type="PANTHER" id="PTHR21089">
    <property type="entry name" value="SHIKIMATE DEHYDROGENASE"/>
    <property type="match status" value="1"/>
</dbReference>
<dbReference type="SUPFAM" id="SSF51735">
    <property type="entry name" value="NAD(P)-binding Rossmann-fold domains"/>
    <property type="match status" value="1"/>
</dbReference>
<dbReference type="InterPro" id="IPR010110">
    <property type="entry name" value="Shikimate_DH_AroM-type"/>
</dbReference>
<keyword evidence="2" id="KW-0028">Amino-acid biosynthesis</keyword>
<dbReference type="OrthoDB" id="9776868at2"/>
<dbReference type="InterPro" id="IPR041121">
    <property type="entry name" value="SDH_C"/>
</dbReference>
<organism evidence="5 6">
    <name type="scientific">Nakamurella antarctica</name>
    <dbReference type="NCBI Taxonomy" id="1902245"/>
    <lineage>
        <taxon>Bacteria</taxon>
        <taxon>Bacillati</taxon>
        <taxon>Actinomycetota</taxon>
        <taxon>Actinomycetes</taxon>
        <taxon>Nakamurellales</taxon>
        <taxon>Nakamurellaceae</taxon>
        <taxon>Nakamurella</taxon>
    </lineage>
</organism>
<dbReference type="InterPro" id="IPR022893">
    <property type="entry name" value="Shikimate_DH_fam"/>
</dbReference>
<keyword evidence="5" id="KW-0560">Oxidoreductase</keyword>
<evidence type="ECO:0000256" key="1">
    <source>
        <dbReference type="ARBA" id="ARBA00004871"/>
    </source>
</evidence>
<evidence type="ECO:0000313" key="6">
    <source>
        <dbReference type="Proteomes" id="UP000268084"/>
    </source>
</evidence>
<dbReference type="EMBL" id="CP034170">
    <property type="protein sequence ID" value="AZI57755.1"/>
    <property type="molecule type" value="Genomic_DNA"/>
</dbReference>
<evidence type="ECO:0000256" key="2">
    <source>
        <dbReference type="ARBA" id="ARBA00023141"/>
    </source>
</evidence>
<dbReference type="RefSeq" id="WP_124798466.1">
    <property type="nucleotide sequence ID" value="NZ_CP034170.1"/>
</dbReference>
<gene>
    <name evidence="5" type="ORF">EH165_05930</name>
</gene>
<sequence>MNRTSASKKPGLLVFSTADPLSARRAGVLGLPIAHSLSPVMHRAGYAALGLNWRYDAIECDAAALPALVQGWGAEWAGVSVTMPGKAAAAQMADQKSARVQLLGVANTLVRTDHGWLAENTDVDGVVGALRAAGVTAPHRVLLIGGGGTALAAVAGLHELGVAELLVAGRRVESTQQALALAASLGMNAEHVPWEGVGAHAQGLDVVMSTVPAGAADQFAADLAAVPALFDAIYHPWPTPLAAAGVSDRITVTGLDMLLHQAFAQFRLMTGQAAPRQQMREALKSAAGVHIPLPI</sequence>
<evidence type="ECO:0000259" key="3">
    <source>
        <dbReference type="Pfam" id="PF08501"/>
    </source>
</evidence>
<dbReference type="InterPro" id="IPR036291">
    <property type="entry name" value="NAD(P)-bd_dom_sf"/>
</dbReference>
<dbReference type="GO" id="GO:0009073">
    <property type="term" value="P:aromatic amino acid family biosynthetic process"/>
    <property type="evidence" value="ECO:0007669"/>
    <property type="project" value="UniProtKB-KW"/>
</dbReference>
<dbReference type="GO" id="GO:0050661">
    <property type="term" value="F:NADP binding"/>
    <property type="evidence" value="ECO:0007669"/>
    <property type="project" value="TreeGrafter"/>
</dbReference>
<dbReference type="GO" id="GO:0009423">
    <property type="term" value="P:chorismate biosynthetic process"/>
    <property type="evidence" value="ECO:0007669"/>
    <property type="project" value="TreeGrafter"/>
</dbReference>
<dbReference type="Proteomes" id="UP000268084">
    <property type="component" value="Chromosome"/>
</dbReference>
<dbReference type="Pfam" id="PF18317">
    <property type="entry name" value="SDH_C"/>
    <property type="match status" value="1"/>
</dbReference>
<dbReference type="Gene3D" id="3.40.50.720">
    <property type="entry name" value="NAD(P)-binding Rossmann-like Domain"/>
    <property type="match status" value="1"/>
</dbReference>
<dbReference type="InterPro" id="IPR013708">
    <property type="entry name" value="Shikimate_DH-bd_N"/>
</dbReference>
<dbReference type="Gene3D" id="3.40.50.10860">
    <property type="entry name" value="Leucine Dehydrogenase, chain A, domain 1"/>
    <property type="match status" value="1"/>
</dbReference>
<evidence type="ECO:0000259" key="4">
    <source>
        <dbReference type="Pfam" id="PF18317"/>
    </source>
</evidence>
<keyword evidence="6" id="KW-1185">Reference proteome</keyword>
<name>A0A3G8ZLQ1_9ACTN</name>